<evidence type="ECO:0000256" key="1">
    <source>
        <dbReference type="ARBA" id="ARBA00022701"/>
    </source>
</evidence>
<dbReference type="PANTHER" id="PTHR37739:SF8">
    <property type="entry name" value="KINESIN-LIKE PROTEIN KIN-12D"/>
    <property type="match status" value="1"/>
</dbReference>
<feature type="region of interest" description="Disordered" evidence="7">
    <location>
        <begin position="1"/>
        <end position="86"/>
    </location>
</feature>
<protein>
    <submittedName>
        <fullName evidence="8">Putative kinesin-like protein KIN-12E</fullName>
    </submittedName>
</protein>
<dbReference type="Proteomes" id="UP000797356">
    <property type="component" value="Chromosome 4"/>
</dbReference>
<dbReference type="InterPro" id="IPR044986">
    <property type="entry name" value="KIF15/KIN-12"/>
</dbReference>
<keyword evidence="1" id="KW-0493">Microtubule</keyword>
<sequence>MSFSSRRSSSRTRPAEGNENEHGNPADPVHLPPPRSPLISIQDQSQNPREGPSSELRLADFPIKGSGATPRSAPSTPARGLSRVCSGIGSSGANNAGHQLAGRERGFSSRVSTGIPEVKHLVPVDVPHFELNEDPSFWKDHNVQIEHDENAKELINLRKLLDEQALKIVELENAVKCKENHIAEARKSADDAYLVIKKLFDMNASESLDVQITKSGINMLLDENSQVESINQAEGSDPTKSEIHILSMDAQRDNIKNRIQNKKSPLSVEAPSLEAQEVNAEENSYALEELRVQVEMAIQRFVDINKVLHASYADTERHIAAVISDINSTYSAIKLLFHDSINDVHEINDRIRELKVQRMTLPSTMIEYPKFGAHADIKSNVIQIIMDGLAKINKSLSGIKSGFQLLFNASKTSSIHKHGDKLIPNLMEDVEIAMNALVEIRFQLGMLFHVKDAANSMAQGIRSNEPPHAGADNMVLDVIPKYPSDQIAISQLSHMLQNLEERIEEVDVDHCRNKEKLRLKMSHAWQDAEENTKQATGFLQKFEKAQETMEEVELVLQALLKANEDAKCERDRWKQASQELLADRTTLVEELHRLEALNFSVDNQNQNLEKQVHSSIAEILGIAISLSESFVEMRRITLEEVNVTCSDMFSFGHELLQWIGTSRSWLEETISEIMEKGFALLVLHQCHIGAFSEQNKHLSVASLEYSKLGSSSVLGNVDNNRMDVPIDTLITKGLADMVAQNDCRLNFFGLRNTGGVENEFQTVEDLVVGPIGNMHTVDDETTQLSSGPKSTKDKVAKLQKNYLDLIHDTELVKGMIANMADYLDNFVQQLTLCGEAPICANFPVRKGKTELVTVAGETGKTDMLVSPGASLFDIHMDLELKSNIFQDDEVGILKCENDIHDDRISGAQTDIKVLLVDIGHLKHQCAQLIASHLHLEDDGELSPCQYNNMQESSVNKHNVKLMYGEKEETGRFHYLHAKTELGNQLIQTLNELRNNLCYIVGLVHPRLHFHALNKLTDSFLGEMFQNICSIEEKMYVLLHRGPNGVKEADVVPDALSLKKESVRKDNVIRGLLFDLRLLQESTSNVKDVHGV</sequence>
<feature type="coiled-coil region" evidence="6">
    <location>
        <begin position="542"/>
        <end position="611"/>
    </location>
</feature>
<keyword evidence="5" id="KW-0505">Motor protein</keyword>
<dbReference type="EMBL" id="CM017875">
    <property type="protein sequence ID" value="KAG1338738.1"/>
    <property type="molecule type" value="Genomic_DNA"/>
</dbReference>
<evidence type="ECO:0000313" key="9">
    <source>
        <dbReference type="Proteomes" id="UP000797356"/>
    </source>
</evidence>
<feature type="coiled-coil region" evidence="6">
    <location>
        <begin position="154"/>
        <end position="188"/>
    </location>
</feature>
<dbReference type="AlphaFoldDB" id="A0A8K0I675"/>
<keyword evidence="9" id="KW-1185">Reference proteome</keyword>
<evidence type="ECO:0000256" key="6">
    <source>
        <dbReference type="SAM" id="Coils"/>
    </source>
</evidence>
<name>A0A8K0I675_COCNU</name>
<accession>A0A8K0I675</accession>
<proteinExistence type="predicted"/>
<evidence type="ECO:0000256" key="4">
    <source>
        <dbReference type="ARBA" id="ARBA00023054"/>
    </source>
</evidence>
<dbReference type="GO" id="GO:0005524">
    <property type="term" value="F:ATP binding"/>
    <property type="evidence" value="ECO:0007669"/>
    <property type="project" value="UniProtKB-KW"/>
</dbReference>
<keyword evidence="2" id="KW-0547">Nucleotide-binding</keyword>
<evidence type="ECO:0000256" key="2">
    <source>
        <dbReference type="ARBA" id="ARBA00022741"/>
    </source>
</evidence>
<gene>
    <name evidence="8" type="ORF">COCNU_04G010440</name>
</gene>
<dbReference type="GO" id="GO:0005874">
    <property type="term" value="C:microtubule"/>
    <property type="evidence" value="ECO:0007669"/>
    <property type="project" value="UniProtKB-KW"/>
</dbReference>
<reference evidence="8" key="2">
    <citation type="submission" date="2019-07" db="EMBL/GenBank/DDBJ databases">
        <authorList>
            <person name="Yang Y."/>
            <person name="Bocs S."/>
            <person name="Baudouin L."/>
        </authorList>
    </citation>
    <scope>NUCLEOTIDE SEQUENCE</scope>
    <source>
        <tissue evidence="8">Spear leaf of Hainan Tall coconut</tissue>
    </source>
</reference>
<evidence type="ECO:0000256" key="7">
    <source>
        <dbReference type="SAM" id="MobiDB-lite"/>
    </source>
</evidence>
<keyword evidence="3" id="KW-0067">ATP-binding</keyword>
<feature type="compositionally biased region" description="Basic and acidic residues" evidence="7">
    <location>
        <begin position="13"/>
        <end position="24"/>
    </location>
</feature>
<evidence type="ECO:0000256" key="5">
    <source>
        <dbReference type="ARBA" id="ARBA00023175"/>
    </source>
</evidence>
<evidence type="ECO:0000313" key="8">
    <source>
        <dbReference type="EMBL" id="KAG1338738.1"/>
    </source>
</evidence>
<dbReference type="PANTHER" id="PTHR37739">
    <property type="entry name" value="KINESIN-LIKE PROTEIN KIN-12D"/>
    <property type="match status" value="1"/>
</dbReference>
<keyword evidence="4 6" id="KW-0175">Coiled coil</keyword>
<organism evidence="8 9">
    <name type="scientific">Cocos nucifera</name>
    <name type="common">Coconut palm</name>
    <dbReference type="NCBI Taxonomy" id="13894"/>
    <lineage>
        <taxon>Eukaryota</taxon>
        <taxon>Viridiplantae</taxon>
        <taxon>Streptophyta</taxon>
        <taxon>Embryophyta</taxon>
        <taxon>Tracheophyta</taxon>
        <taxon>Spermatophyta</taxon>
        <taxon>Magnoliopsida</taxon>
        <taxon>Liliopsida</taxon>
        <taxon>Arecaceae</taxon>
        <taxon>Arecoideae</taxon>
        <taxon>Cocoseae</taxon>
        <taxon>Attaleinae</taxon>
        <taxon>Cocos</taxon>
    </lineage>
</organism>
<comment type="caution">
    <text evidence="8">The sequence shown here is derived from an EMBL/GenBank/DDBJ whole genome shotgun (WGS) entry which is preliminary data.</text>
</comment>
<reference evidence="8" key="1">
    <citation type="journal article" date="2017" name="Gigascience">
        <title>The genome draft of coconut (Cocos nucifera).</title>
        <authorList>
            <person name="Xiao Y."/>
            <person name="Xu P."/>
            <person name="Fan H."/>
            <person name="Baudouin L."/>
            <person name="Xia W."/>
            <person name="Bocs S."/>
            <person name="Xu J."/>
            <person name="Li Q."/>
            <person name="Guo A."/>
            <person name="Zhou L."/>
            <person name="Li J."/>
            <person name="Wu Y."/>
            <person name="Ma Z."/>
            <person name="Armero A."/>
            <person name="Issali A.E."/>
            <person name="Liu N."/>
            <person name="Peng M."/>
            <person name="Yang Y."/>
        </authorList>
    </citation>
    <scope>NUCLEOTIDE SEQUENCE</scope>
    <source>
        <tissue evidence="8">Spear leaf of Hainan Tall coconut</tissue>
    </source>
</reference>
<evidence type="ECO:0000256" key="3">
    <source>
        <dbReference type="ARBA" id="ARBA00022840"/>
    </source>
</evidence>
<feature type="compositionally biased region" description="Polar residues" evidence="7">
    <location>
        <begin position="39"/>
        <end position="48"/>
    </location>
</feature>
<dbReference type="OrthoDB" id="3176171at2759"/>